<comment type="caution">
    <text evidence="2">The sequence shown here is derived from an EMBL/GenBank/DDBJ whole genome shotgun (WGS) entry which is preliminary data.</text>
</comment>
<proteinExistence type="predicted"/>
<sequence>MATNQQRDISLPHHVKQRSGSGGCMLGEVSHHGLPVHCCAHSVSLSARMWPTPAGVASAKAAPYALYPVNSAPSSVPTPFGYGANLATRFLPPDPVRSCRDLS</sequence>
<reference evidence="2 3" key="1">
    <citation type="journal article" date="2014" name="Agronomy (Basel)">
        <title>A Draft Genome Sequence for Ensete ventricosum, the Drought-Tolerant Tree Against Hunger.</title>
        <authorList>
            <person name="Harrison J."/>
            <person name="Moore K.A."/>
            <person name="Paszkiewicz K."/>
            <person name="Jones T."/>
            <person name="Grant M."/>
            <person name="Ambacheew D."/>
            <person name="Muzemil S."/>
            <person name="Studholme D.J."/>
        </authorList>
    </citation>
    <scope>NUCLEOTIDE SEQUENCE [LARGE SCALE GENOMIC DNA]</scope>
</reference>
<protein>
    <submittedName>
        <fullName evidence="2">Uncharacterized protein</fullName>
    </submittedName>
</protein>
<dbReference type="Proteomes" id="UP000287651">
    <property type="component" value="Unassembled WGS sequence"/>
</dbReference>
<evidence type="ECO:0000256" key="1">
    <source>
        <dbReference type="SAM" id="MobiDB-lite"/>
    </source>
</evidence>
<dbReference type="EMBL" id="AMZH03000682">
    <property type="protein sequence ID" value="RRT82495.1"/>
    <property type="molecule type" value="Genomic_DNA"/>
</dbReference>
<name>A0A427B204_ENSVE</name>
<organism evidence="2 3">
    <name type="scientific">Ensete ventricosum</name>
    <name type="common">Abyssinian banana</name>
    <name type="synonym">Musa ensete</name>
    <dbReference type="NCBI Taxonomy" id="4639"/>
    <lineage>
        <taxon>Eukaryota</taxon>
        <taxon>Viridiplantae</taxon>
        <taxon>Streptophyta</taxon>
        <taxon>Embryophyta</taxon>
        <taxon>Tracheophyta</taxon>
        <taxon>Spermatophyta</taxon>
        <taxon>Magnoliopsida</taxon>
        <taxon>Liliopsida</taxon>
        <taxon>Zingiberales</taxon>
        <taxon>Musaceae</taxon>
        <taxon>Ensete</taxon>
    </lineage>
</organism>
<accession>A0A427B204</accession>
<feature type="region of interest" description="Disordered" evidence="1">
    <location>
        <begin position="1"/>
        <end position="20"/>
    </location>
</feature>
<evidence type="ECO:0000313" key="2">
    <source>
        <dbReference type="EMBL" id="RRT82495.1"/>
    </source>
</evidence>
<evidence type="ECO:0000313" key="3">
    <source>
        <dbReference type="Proteomes" id="UP000287651"/>
    </source>
</evidence>
<dbReference type="AlphaFoldDB" id="A0A427B204"/>
<gene>
    <name evidence="2" type="ORF">B296_00007156</name>
</gene>